<accession>A0AAE0IH37</accession>
<evidence type="ECO:0000313" key="3">
    <source>
        <dbReference type="Proteomes" id="UP001286456"/>
    </source>
</evidence>
<name>A0AAE0IH37_9PEZI</name>
<dbReference type="Proteomes" id="UP001286456">
    <property type="component" value="Unassembled WGS sequence"/>
</dbReference>
<comment type="caution">
    <text evidence="2">The sequence shown here is derived from an EMBL/GenBank/DDBJ whole genome shotgun (WGS) entry which is preliminary data.</text>
</comment>
<keyword evidence="3" id="KW-1185">Reference proteome</keyword>
<dbReference type="EMBL" id="JAUEPO010000004">
    <property type="protein sequence ID" value="KAK3324201.1"/>
    <property type="molecule type" value="Genomic_DNA"/>
</dbReference>
<evidence type="ECO:0000313" key="2">
    <source>
        <dbReference type="EMBL" id="KAK3324201.1"/>
    </source>
</evidence>
<dbReference type="AlphaFoldDB" id="A0AAE0IH37"/>
<feature type="compositionally biased region" description="Polar residues" evidence="1">
    <location>
        <begin position="170"/>
        <end position="180"/>
    </location>
</feature>
<reference evidence="2" key="1">
    <citation type="journal article" date="2023" name="Mol. Phylogenet. Evol.">
        <title>Genome-scale phylogeny and comparative genomics of the fungal order Sordariales.</title>
        <authorList>
            <person name="Hensen N."/>
            <person name="Bonometti L."/>
            <person name="Westerberg I."/>
            <person name="Brannstrom I.O."/>
            <person name="Guillou S."/>
            <person name="Cros-Aarteil S."/>
            <person name="Calhoun S."/>
            <person name="Haridas S."/>
            <person name="Kuo A."/>
            <person name="Mondo S."/>
            <person name="Pangilinan J."/>
            <person name="Riley R."/>
            <person name="LaButti K."/>
            <person name="Andreopoulos B."/>
            <person name="Lipzen A."/>
            <person name="Chen C."/>
            <person name="Yan M."/>
            <person name="Daum C."/>
            <person name="Ng V."/>
            <person name="Clum A."/>
            <person name="Steindorff A."/>
            <person name="Ohm R.A."/>
            <person name="Martin F."/>
            <person name="Silar P."/>
            <person name="Natvig D.O."/>
            <person name="Lalanne C."/>
            <person name="Gautier V."/>
            <person name="Ament-Velasquez S.L."/>
            <person name="Kruys A."/>
            <person name="Hutchinson M.I."/>
            <person name="Powell A.J."/>
            <person name="Barry K."/>
            <person name="Miller A.N."/>
            <person name="Grigoriev I.V."/>
            <person name="Debuchy R."/>
            <person name="Gladieux P."/>
            <person name="Hiltunen Thoren M."/>
            <person name="Johannesson H."/>
        </authorList>
    </citation>
    <scope>NUCLEOTIDE SEQUENCE</scope>
    <source>
        <strain evidence="2">SMH4131-1</strain>
    </source>
</reference>
<feature type="region of interest" description="Disordered" evidence="1">
    <location>
        <begin position="143"/>
        <end position="222"/>
    </location>
</feature>
<sequence length="278" mass="31058">MVIRSRNDLDQAFAACGGQVEKVPSLIFVIPSAHLFPAKCRAHHFVTCVKIRAFLHHNAHYTSLQDASLELSVRPRISIPSHRVLSASQPLSRPLCSDGIAQLNRRRAANLARPPPNITYLRYYVHYPYNTWYNNTYTGSRRVTDSAQHVSRPSEIAGQETRRSEVPESLASNQERQPMSTVLPVTAHPHTHTHTHPDPSQLVSPPTHFRPTGYPPPTRPPGRLSTRAALCCCSLQALPRLAPSRGYRVSLAARYYLCCPGNWVLGTGCRMDTETWVG</sequence>
<protein>
    <submittedName>
        <fullName evidence="2">Uncharacterized protein</fullName>
    </submittedName>
</protein>
<gene>
    <name evidence="2" type="ORF">B0T19DRAFT_224777</name>
</gene>
<reference evidence="2" key="2">
    <citation type="submission" date="2023-06" db="EMBL/GenBank/DDBJ databases">
        <authorList>
            <consortium name="Lawrence Berkeley National Laboratory"/>
            <person name="Haridas S."/>
            <person name="Hensen N."/>
            <person name="Bonometti L."/>
            <person name="Westerberg I."/>
            <person name="Brannstrom I.O."/>
            <person name="Guillou S."/>
            <person name="Cros-Aarteil S."/>
            <person name="Calhoun S."/>
            <person name="Kuo A."/>
            <person name="Mondo S."/>
            <person name="Pangilinan J."/>
            <person name="Riley R."/>
            <person name="Labutti K."/>
            <person name="Andreopoulos B."/>
            <person name="Lipzen A."/>
            <person name="Chen C."/>
            <person name="Yanf M."/>
            <person name="Daum C."/>
            <person name="Ng V."/>
            <person name="Clum A."/>
            <person name="Steindorff A."/>
            <person name="Ohm R."/>
            <person name="Martin F."/>
            <person name="Silar P."/>
            <person name="Natvig D."/>
            <person name="Lalanne C."/>
            <person name="Gautier V."/>
            <person name="Ament-Velasquez S.L."/>
            <person name="Kruys A."/>
            <person name="Hutchinson M.I."/>
            <person name="Powell A.J."/>
            <person name="Barry K."/>
            <person name="Miller A.N."/>
            <person name="Grigoriev I.V."/>
            <person name="Debuchy R."/>
            <person name="Gladieux P."/>
            <person name="Thoren M.H."/>
            <person name="Johannesson H."/>
        </authorList>
    </citation>
    <scope>NUCLEOTIDE SEQUENCE</scope>
    <source>
        <strain evidence="2">SMH4131-1</strain>
    </source>
</reference>
<organism evidence="2 3">
    <name type="scientific">Cercophora scortea</name>
    <dbReference type="NCBI Taxonomy" id="314031"/>
    <lineage>
        <taxon>Eukaryota</taxon>
        <taxon>Fungi</taxon>
        <taxon>Dikarya</taxon>
        <taxon>Ascomycota</taxon>
        <taxon>Pezizomycotina</taxon>
        <taxon>Sordariomycetes</taxon>
        <taxon>Sordariomycetidae</taxon>
        <taxon>Sordariales</taxon>
        <taxon>Lasiosphaeriaceae</taxon>
        <taxon>Cercophora</taxon>
    </lineage>
</organism>
<evidence type="ECO:0000256" key="1">
    <source>
        <dbReference type="SAM" id="MobiDB-lite"/>
    </source>
</evidence>
<proteinExistence type="predicted"/>